<feature type="transmembrane region" description="Helical" evidence="1">
    <location>
        <begin position="24"/>
        <end position="50"/>
    </location>
</feature>
<reference evidence="3 4" key="1">
    <citation type="submission" date="2020-06" db="EMBL/GenBank/DDBJ databases">
        <title>Taxonomy, biology and ecology of Rhodococcus bacteria occurring in California pistachio and other woody hosts as revealed by genome sequence analyses.</title>
        <authorList>
            <person name="Gai Y."/>
            <person name="Riely B."/>
        </authorList>
    </citation>
    <scope>NUCLEOTIDE SEQUENCE [LARGE SCALE GENOMIC DNA]</scope>
    <source>
        <strain evidence="3 4">BP-281</strain>
    </source>
</reference>
<dbReference type="Proteomes" id="UP000825228">
    <property type="component" value="Unassembled WGS sequence"/>
</dbReference>
<organism evidence="3 4">
    <name type="scientific">Rhodococcoides corynebacterioides</name>
    <dbReference type="NCBI Taxonomy" id="53972"/>
    <lineage>
        <taxon>Bacteria</taxon>
        <taxon>Bacillati</taxon>
        <taxon>Actinomycetota</taxon>
        <taxon>Actinomycetes</taxon>
        <taxon>Mycobacteriales</taxon>
        <taxon>Nocardiaceae</taxon>
        <taxon>Rhodococcoides</taxon>
    </lineage>
</organism>
<dbReference type="RefSeq" id="WP_222682540.1">
    <property type="nucleotide sequence ID" value="NZ_JABUBT010000016.1"/>
</dbReference>
<evidence type="ECO:0000313" key="3">
    <source>
        <dbReference type="EMBL" id="MBY6365328.1"/>
    </source>
</evidence>
<dbReference type="EMBL" id="JABUBU010000001">
    <property type="protein sequence ID" value="MBY6365328.1"/>
    <property type="molecule type" value="Genomic_DNA"/>
</dbReference>
<accession>A0ABS7NYW6</accession>
<evidence type="ECO:0000259" key="2">
    <source>
        <dbReference type="Pfam" id="PF14340"/>
    </source>
</evidence>
<keyword evidence="4" id="KW-1185">Reference proteome</keyword>
<evidence type="ECO:0000256" key="1">
    <source>
        <dbReference type="SAM" id="Phobius"/>
    </source>
</evidence>
<feature type="transmembrane region" description="Helical" evidence="1">
    <location>
        <begin position="99"/>
        <end position="119"/>
    </location>
</feature>
<keyword evidence="1" id="KW-0472">Membrane</keyword>
<name>A0ABS7NYW6_9NOCA</name>
<proteinExistence type="predicted"/>
<comment type="caution">
    <text evidence="3">The sequence shown here is derived from an EMBL/GenBank/DDBJ whole genome shotgun (WGS) entry which is preliminary data.</text>
</comment>
<dbReference type="InterPro" id="IPR025508">
    <property type="entry name" value="DUF4395"/>
</dbReference>
<keyword evidence="1" id="KW-1133">Transmembrane helix</keyword>
<evidence type="ECO:0000313" key="4">
    <source>
        <dbReference type="Proteomes" id="UP000825228"/>
    </source>
</evidence>
<feature type="domain" description="DUF4395" evidence="2">
    <location>
        <begin position="16"/>
        <end position="151"/>
    </location>
</feature>
<keyword evidence="1" id="KW-0812">Transmembrane</keyword>
<gene>
    <name evidence="3" type="ORF">HQ603_01030</name>
</gene>
<protein>
    <submittedName>
        <fullName evidence="3">DUF4395 domain-containing protein</fullName>
    </submittedName>
</protein>
<feature type="transmembrane region" description="Helical" evidence="1">
    <location>
        <begin position="125"/>
        <end position="146"/>
    </location>
</feature>
<sequence length="162" mass="16627">MSRVHTDSSPRTVPRVDVRGPRTVAWVTTVVLAVVLLLAGVSVAAAAVVLGVQTVVFAIGAVRGPAGHPYRVVHRSLVAPRLGPVTETEPVPPLRFAQAVGFVFAVVGTVGFAAALPALGYVATAFALIAAILNAAFGLCLGCRLYPLASRLLPARTTAVPS</sequence>
<dbReference type="Pfam" id="PF14340">
    <property type="entry name" value="DUF4395"/>
    <property type="match status" value="1"/>
</dbReference>